<dbReference type="EMBL" id="DYWT01000076">
    <property type="protein sequence ID" value="HJF31031.1"/>
    <property type="molecule type" value="Genomic_DNA"/>
</dbReference>
<feature type="signal peptide" evidence="1">
    <location>
        <begin position="1"/>
        <end position="22"/>
    </location>
</feature>
<evidence type="ECO:0008006" key="4">
    <source>
        <dbReference type="Google" id="ProtNLM"/>
    </source>
</evidence>
<evidence type="ECO:0000313" key="3">
    <source>
        <dbReference type="Proteomes" id="UP000698173"/>
    </source>
</evidence>
<reference evidence="2" key="2">
    <citation type="submission" date="2021-09" db="EMBL/GenBank/DDBJ databases">
        <authorList>
            <person name="Gilroy R."/>
        </authorList>
    </citation>
    <scope>NUCLEOTIDE SEQUENCE</scope>
    <source>
        <strain evidence="2">CHK171-7178</strain>
    </source>
</reference>
<dbReference type="PROSITE" id="PS51257">
    <property type="entry name" value="PROKAR_LIPOPROTEIN"/>
    <property type="match status" value="1"/>
</dbReference>
<accession>A0A921KCI5</accession>
<sequence>MKRVFVLLFIVGMMAGCSNVYSEEEGYRMAVINHGFPVPKNASELRPEACTTEIVKSAKYKLNAIGGEQGEPPKHYLEEIKSWGWTELEDEQQGNIHFYEKEGKVMSLVFTKNVFDVFEISSKAEM</sequence>
<keyword evidence="1" id="KW-0732">Signal</keyword>
<evidence type="ECO:0000256" key="1">
    <source>
        <dbReference type="SAM" id="SignalP"/>
    </source>
</evidence>
<proteinExistence type="predicted"/>
<dbReference type="Proteomes" id="UP000698173">
    <property type="component" value="Unassembled WGS sequence"/>
</dbReference>
<feature type="chain" id="PRO_5039379749" description="Lipoprotein" evidence="1">
    <location>
        <begin position="23"/>
        <end position="126"/>
    </location>
</feature>
<gene>
    <name evidence="2" type="ORF">K8V56_04530</name>
</gene>
<dbReference type="AlphaFoldDB" id="A0A921KCI5"/>
<comment type="caution">
    <text evidence="2">The sequence shown here is derived from an EMBL/GenBank/DDBJ whole genome shotgun (WGS) entry which is preliminary data.</text>
</comment>
<protein>
    <recommendedName>
        <fullName evidence="4">Lipoprotein</fullName>
    </recommendedName>
</protein>
<organism evidence="2 3">
    <name type="scientific">Sporosarcina psychrophila</name>
    <name type="common">Bacillus psychrophilus</name>
    <dbReference type="NCBI Taxonomy" id="1476"/>
    <lineage>
        <taxon>Bacteria</taxon>
        <taxon>Bacillati</taxon>
        <taxon>Bacillota</taxon>
        <taxon>Bacilli</taxon>
        <taxon>Bacillales</taxon>
        <taxon>Caryophanaceae</taxon>
        <taxon>Sporosarcina</taxon>
    </lineage>
</organism>
<name>A0A921KCI5_SPOPS</name>
<reference evidence="2" key="1">
    <citation type="journal article" date="2021" name="PeerJ">
        <title>Extensive microbial diversity within the chicken gut microbiome revealed by metagenomics and culture.</title>
        <authorList>
            <person name="Gilroy R."/>
            <person name="Ravi A."/>
            <person name="Getino M."/>
            <person name="Pursley I."/>
            <person name="Horton D.L."/>
            <person name="Alikhan N.F."/>
            <person name="Baker D."/>
            <person name="Gharbi K."/>
            <person name="Hall N."/>
            <person name="Watson M."/>
            <person name="Adriaenssens E.M."/>
            <person name="Foster-Nyarko E."/>
            <person name="Jarju S."/>
            <person name="Secka A."/>
            <person name="Antonio M."/>
            <person name="Oren A."/>
            <person name="Chaudhuri R.R."/>
            <person name="La Ragione R."/>
            <person name="Hildebrand F."/>
            <person name="Pallen M.J."/>
        </authorList>
    </citation>
    <scope>NUCLEOTIDE SEQUENCE</scope>
    <source>
        <strain evidence="2">CHK171-7178</strain>
    </source>
</reference>
<evidence type="ECO:0000313" key="2">
    <source>
        <dbReference type="EMBL" id="HJF31031.1"/>
    </source>
</evidence>